<evidence type="ECO:0000313" key="1">
    <source>
        <dbReference type="EMBL" id="KAA0038319.1"/>
    </source>
</evidence>
<dbReference type="Proteomes" id="UP000321393">
    <property type="component" value="Unassembled WGS sequence"/>
</dbReference>
<gene>
    <name evidence="1" type="ORF">E6C27_scaffold270G001890</name>
</gene>
<name>A0A5A7TAD5_CUCMM</name>
<protein>
    <submittedName>
        <fullName evidence="1">Uncharacterized protein</fullName>
    </submittedName>
</protein>
<reference evidence="1 2" key="1">
    <citation type="submission" date="2019-08" db="EMBL/GenBank/DDBJ databases">
        <title>Draft genome sequences of two oriental melons (Cucumis melo L. var makuwa).</title>
        <authorList>
            <person name="Kwon S.-Y."/>
        </authorList>
    </citation>
    <scope>NUCLEOTIDE SEQUENCE [LARGE SCALE GENOMIC DNA]</scope>
    <source>
        <strain evidence="2">cv. SW 3</strain>
        <tissue evidence="1">Leaf</tissue>
    </source>
</reference>
<dbReference type="AlphaFoldDB" id="A0A5A7TAD5"/>
<evidence type="ECO:0000313" key="2">
    <source>
        <dbReference type="Proteomes" id="UP000321393"/>
    </source>
</evidence>
<proteinExistence type="predicted"/>
<dbReference type="EMBL" id="SSTE01018746">
    <property type="protein sequence ID" value="KAA0038319.1"/>
    <property type="molecule type" value="Genomic_DNA"/>
</dbReference>
<accession>A0A5A7TAD5</accession>
<sequence length="71" mass="8754">MLVEVNLKSKRMKNDSCEMLMKVNPISIARRWWKRIPSLDDVMLVKVNLKFEKIMFIARYWWKSQVYHGHW</sequence>
<organism evidence="1 2">
    <name type="scientific">Cucumis melo var. makuwa</name>
    <name type="common">Oriental melon</name>
    <dbReference type="NCBI Taxonomy" id="1194695"/>
    <lineage>
        <taxon>Eukaryota</taxon>
        <taxon>Viridiplantae</taxon>
        <taxon>Streptophyta</taxon>
        <taxon>Embryophyta</taxon>
        <taxon>Tracheophyta</taxon>
        <taxon>Spermatophyta</taxon>
        <taxon>Magnoliopsida</taxon>
        <taxon>eudicotyledons</taxon>
        <taxon>Gunneridae</taxon>
        <taxon>Pentapetalae</taxon>
        <taxon>rosids</taxon>
        <taxon>fabids</taxon>
        <taxon>Cucurbitales</taxon>
        <taxon>Cucurbitaceae</taxon>
        <taxon>Benincaseae</taxon>
        <taxon>Cucumis</taxon>
    </lineage>
</organism>
<comment type="caution">
    <text evidence="1">The sequence shown here is derived from an EMBL/GenBank/DDBJ whole genome shotgun (WGS) entry which is preliminary data.</text>
</comment>